<comment type="caution">
    <text evidence="3">The sequence shown here is derived from an EMBL/GenBank/DDBJ whole genome shotgun (WGS) entry which is preliminary data.</text>
</comment>
<reference evidence="3 4" key="1">
    <citation type="submission" date="2020-08" db="EMBL/GenBank/DDBJ databases">
        <title>Genomic Encyclopedia of Type Strains, Phase III (KMG-III): the genomes of soil and plant-associated and newly described type strains.</title>
        <authorList>
            <person name="Whitman W."/>
        </authorList>
    </citation>
    <scope>NUCLEOTIDE SEQUENCE [LARGE SCALE GENOMIC DNA]</scope>
    <source>
        <strain evidence="3 4">CECT 3146</strain>
    </source>
</reference>
<keyword evidence="2" id="KW-0472">Membrane</keyword>
<dbReference type="EMBL" id="JACHJD010000026">
    <property type="protein sequence ID" value="MBB5109325.1"/>
    <property type="molecule type" value="Genomic_DNA"/>
</dbReference>
<feature type="compositionally biased region" description="Low complexity" evidence="1">
    <location>
        <begin position="95"/>
        <end position="114"/>
    </location>
</feature>
<keyword evidence="4" id="KW-1185">Reference proteome</keyword>
<protein>
    <submittedName>
        <fullName evidence="3">Uncharacterized protein</fullName>
    </submittedName>
</protein>
<keyword evidence="2" id="KW-0812">Transmembrane</keyword>
<feature type="transmembrane region" description="Helical" evidence="2">
    <location>
        <begin position="33"/>
        <end position="51"/>
    </location>
</feature>
<dbReference type="RefSeq" id="WP_184926291.1">
    <property type="nucleotide sequence ID" value="NZ_BMSQ01000030.1"/>
</dbReference>
<proteinExistence type="predicted"/>
<evidence type="ECO:0000313" key="3">
    <source>
        <dbReference type="EMBL" id="MBB5109325.1"/>
    </source>
</evidence>
<evidence type="ECO:0000256" key="2">
    <source>
        <dbReference type="SAM" id="Phobius"/>
    </source>
</evidence>
<sequence length="114" mass="11329">MWWKITVIVLALVAIVSTPLAWLRDGPDMGQAVGASVQAAVGVAALVWALFQHPARRADDSAEGTGQAQAGGGGAALSGIKRPPGSDRSAVARNTGDATATGAGSTAVSGIDYS</sequence>
<name>A0A7W8B510_STRST</name>
<organism evidence="3 4">
    <name type="scientific">Streptomyces spectabilis</name>
    <dbReference type="NCBI Taxonomy" id="68270"/>
    <lineage>
        <taxon>Bacteria</taxon>
        <taxon>Bacillati</taxon>
        <taxon>Actinomycetota</taxon>
        <taxon>Actinomycetes</taxon>
        <taxon>Kitasatosporales</taxon>
        <taxon>Streptomycetaceae</taxon>
        <taxon>Streptomyces</taxon>
    </lineage>
</organism>
<dbReference type="Proteomes" id="UP000549009">
    <property type="component" value="Unassembled WGS sequence"/>
</dbReference>
<dbReference type="AlphaFoldDB" id="A0A7W8B510"/>
<gene>
    <name evidence="3" type="ORF">FHS40_008453</name>
</gene>
<evidence type="ECO:0000256" key="1">
    <source>
        <dbReference type="SAM" id="MobiDB-lite"/>
    </source>
</evidence>
<keyword evidence="2" id="KW-1133">Transmembrane helix</keyword>
<accession>A0A7W8B510</accession>
<feature type="region of interest" description="Disordered" evidence="1">
    <location>
        <begin position="58"/>
        <end position="114"/>
    </location>
</feature>
<evidence type="ECO:0000313" key="4">
    <source>
        <dbReference type="Proteomes" id="UP000549009"/>
    </source>
</evidence>